<evidence type="ECO:0000313" key="2">
    <source>
        <dbReference type="Proteomes" id="UP000827986"/>
    </source>
</evidence>
<evidence type="ECO:0000313" key="1">
    <source>
        <dbReference type="EMBL" id="KAH1179656.1"/>
    </source>
</evidence>
<gene>
    <name evidence="1" type="ORF">KIL84_005706</name>
</gene>
<organism evidence="1 2">
    <name type="scientific">Mauremys mutica</name>
    <name type="common">yellowpond turtle</name>
    <dbReference type="NCBI Taxonomy" id="74926"/>
    <lineage>
        <taxon>Eukaryota</taxon>
        <taxon>Metazoa</taxon>
        <taxon>Chordata</taxon>
        <taxon>Craniata</taxon>
        <taxon>Vertebrata</taxon>
        <taxon>Euteleostomi</taxon>
        <taxon>Archelosauria</taxon>
        <taxon>Testudinata</taxon>
        <taxon>Testudines</taxon>
        <taxon>Cryptodira</taxon>
        <taxon>Durocryptodira</taxon>
        <taxon>Testudinoidea</taxon>
        <taxon>Geoemydidae</taxon>
        <taxon>Geoemydinae</taxon>
        <taxon>Mauremys</taxon>
    </lineage>
</organism>
<sequence length="193" mass="20649">MTCPLQSLSPLPASSWLLWSLPCHHMHPPASLRASRCWQLERGPRDQPHQSTQGLIPFQGGSWYQQPRLPQLSVHDGRGLGGVGSYSPLSSGGGEGCVCVSSVLSLPRTPPAAPAMMWPRGCTDGGTGWLRNGLSSSRADPVPLGGCGRDGLHQGALERTEAIPVHFADFCVQQLFALCHQHVQLCSGKTPDQ</sequence>
<protein>
    <submittedName>
        <fullName evidence="1">Uncharacterized protein</fullName>
    </submittedName>
</protein>
<reference evidence="1" key="1">
    <citation type="submission" date="2021-09" db="EMBL/GenBank/DDBJ databases">
        <title>The genome of Mauremys mutica provides insights into the evolution of semi-aquatic lifestyle.</title>
        <authorList>
            <person name="Gong S."/>
            <person name="Gao Y."/>
        </authorList>
    </citation>
    <scope>NUCLEOTIDE SEQUENCE</scope>
    <source>
        <strain evidence="1">MM-2020</strain>
        <tissue evidence="1">Muscle</tissue>
    </source>
</reference>
<dbReference type="EMBL" id="JAHDVG010000471">
    <property type="protein sequence ID" value="KAH1179656.1"/>
    <property type="molecule type" value="Genomic_DNA"/>
</dbReference>
<proteinExistence type="predicted"/>
<accession>A0A9D4B417</accession>
<name>A0A9D4B417_9SAUR</name>
<keyword evidence="2" id="KW-1185">Reference proteome</keyword>
<dbReference type="AlphaFoldDB" id="A0A9D4B417"/>
<dbReference type="Proteomes" id="UP000827986">
    <property type="component" value="Unassembled WGS sequence"/>
</dbReference>
<comment type="caution">
    <text evidence="1">The sequence shown here is derived from an EMBL/GenBank/DDBJ whole genome shotgun (WGS) entry which is preliminary data.</text>
</comment>